<evidence type="ECO:0000256" key="8">
    <source>
        <dbReference type="ARBA" id="ARBA00022692"/>
    </source>
</evidence>
<protein>
    <recommendedName>
        <fullName evidence="6">Autophagy-related protein 27</fullName>
    </recommendedName>
</protein>
<dbReference type="Pfam" id="PF09451">
    <property type="entry name" value="ATG27"/>
    <property type="match status" value="1"/>
</dbReference>
<evidence type="ECO:0000256" key="16">
    <source>
        <dbReference type="ARBA" id="ARBA00023157"/>
    </source>
</evidence>
<dbReference type="GO" id="GO:0030659">
    <property type="term" value="C:cytoplasmic vesicle membrane"/>
    <property type="evidence" value="ECO:0007669"/>
    <property type="project" value="UniProtKB-SubCell"/>
</dbReference>
<keyword evidence="15 19" id="KW-0472">Membrane</keyword>
<keyword evidence="7" id="KW-0813">Transport</keyword>
<dbReference type="GO" id="GO:0015031">
    <property type="term" value="P:protein transport"/>
    <property type="evidence" value="ECO:0007669"/>
    <property type="project" value="UniProtKB-KW"/>
</dbReference>
<evidence type="ECO:0000313" key="22">
    <source>
        <dbReference type="EMBL" id="KAJ9138675.1"/>
    </source>
</evidence>
<dbReference type="GO" id="GO:0034045">
    <property type="term" value="C:phagophore assembly site membrane"/>
    <property type="evidence" value="ECO:0007669"/>
    <property type="project" value="UniProtKB-SubCell"/>
</dbReference>
<feature type="transmembrane region" description="Helical" evidence="19">
    <location>
        <begin position="284"/>
        <end position="304"/>
    </location>
</feature>
<evidence type="ECO:0000256" key="13">
    <source>
        <dbReference type="ARBA" id="ARBA00023034"/>
    </source>
</evidence>
<evidence type="ECO:0000256" key="14">
    <source>
        <dbReference type="ARBA" id="ARBA00023128"/>
    </source>
</evidence>
<feature type="domain" description="MRH" evidence="21">
    <location>
        <begin position="26"/>
        <end position="270"/>
    </location>
</feature>
<dbReference type="AlphaFoldDB" id="A0AA38RJ03"/>
<dbReference type="InterPro" id="IPR044865">
    <property type="entry name" value="MRH_dom"/>
</dbReference>
<sequence>MRFSRSSAADAAFLSLLLAAPSAAMLRCDHIQVDGQKFNFKELGGPHSVVTSKEIPPNYLNTTYTLDLCRPLKKKSGAPKRESCPNGTRVCAIQRTIDPEKPGKDGESVHEVIPIAGDLENYGGGPLDFEATRLSTSDSNSDAKKEGVRLVLKGGKYPLGKKPYREQRTVIELLCDPKRTGLEGEWTAEDEYEKEDDSDASSARKREDGDDKEEGGDKDGGDKPEGDADGEKQLLKENASLIFESYGPLSENSNVDVLRLTWQTKYACESTRDDEGSGEESAHWGFFTWLVIIVFLATASYLIFGSWLNYNRYGARGWDLLPHGDTLRDVPYLLKDWVRRVLNTVQGSGTRGGYSAV</sequence>
<keyword evidence="13" id="KW-0333">Golgi apparatus</keyword>
<name>A0AA38RJ03_9PEZI</name>
<evidence type="ECO:0000256" key="2">
    <source>
        <dbReference type="ARBA" id="ARBA00004358"/>
    </source>
</evidence>
<dbReference type="InterPro" id="IPR009011">
    <property type="entry name" value="Man6P_isomerase_rcpt-bd_dom_sf"/>
</dbReference>
<dbReference type="PROSITE" id="PS51914">
    <property type="entry name" value="MRH"/>
    <property type="match status" value="1"/>
</dbReference>
<evidence type="ECO:0000256" key="18">
    <source>
        <dbReference type="SAM" id="MobiDB-lite"/>
    </source>
</evidence>
<evidence type="ECO:0000256" key="7">
    <source>
        <dbReference type="ARBA" id="ARBA00022448"/>
    </source>
</evidence>
<evidence type="ECO:0000256" key="4">
    <source>
        <dbReference type="ARBA" id="ARBA00004614"/>
    </source>
</evidence>
<accession>A0AA38RJ03</accession>
<evidence type="ECO:0000256" key="15">
    <source>
        <dbReference type="ARBA" id="ARBA00023136"/>
    </source>
</evidence>
<feature type="region of interest" description="Disordered" evidence="18">
    <location>
        <begin position="185"/>
        <end position="230"/>
    </location>
</feature>
<dbReference type="InterPro" id="IPR018939">
    <property type="entry name" value="Autophagy-rel_prot_27"/>
</dbReference>
<evidence type="ECO:0000256" key="12">
    <source>
        <dbReference type="ARBA" id="ARBA00023006"/>
    </source>
</evidence>
<keyword evidence="23" id="KW-1185">Reference proteome</keyword>
<evidence type="ECO:0000256" key="10">
    <source>
        <dbReference type="ARBA" id="ARBA00022927"/>
    </source>
</evidence>
<organism evidence="22 23">
    <name type="scientific">Pleurostoma richardsiae</name>
    <dbReference type="NCBI Taxonomy" id="41990"/>
    <lineage>
        <taxon>Eukaryota</taxon>
        <taxon>Fungi</taxon>
        <taxon>Dikarya</taxon>
        <taxon>Ascomycota</taxon>
        <taxon>Pezizomycotina</taxon>
        <taxon>Sordariomycetes</taxon>
        <taxon>Sordariomycetidae</taxon>
        <taxon>Calosphaeriales</taxon>
        <taxon>Pleurostomataceae</taxon>
        <taxon>Pleurostoma</taxon>
    </lineage>
</organism>
<gene>
    <name evidence="22" type="ORF">NKR23_g8310</name>
</gene>
<evidence type="ECO:0000256" key="5">
    <source>
        <dbReference type="ARBA" id="ARBA00005363"/>
    </source>
</evidence>
<dbReference type="Proteomes" id="UP001174694">
    <property type="component" value="Unassembled WGS sequence"/>
</dbReference>
<dbReference type="GO" id="GO:0000139">
    <property type="term" value="C:Golgi membrane"/>
    <property type="evidence" value="ECO:0007669"/>
    <property type="project" value="UniProtKB-SubCell"/>
</dbReference>
<evidence type="ECO:0000256" key="6">
    <source>
        <dbReference type="ARBA" id="ARBA00013776"/>
    </source>
</evidence>
<dbReference type="GO" id="GO:0006914">
    <property type="term" value="P:autophagy"/>
    <property type="evidence" value="ECO:0007669"/>
    <property type="project" value="UniProtKB-KW"/>
</dbReference>
<feature type="signal peptide" evidence="20">
    <location>
        <begin position="1"/>
        <end position="24"/>
    </location>
</feature>
<reference evidence="22" key="1">
    <citation type="submission" date="2022-07" db="EMBL/GenBank/DDBJ databases">
        <title>Fungi with potential for degradation of polypropylene.</title>
        <authorList>
            <person name="Gostincar C."/>
        </authorList>
    </citation>
    <scope>NUCLEOTIDE SEQUENCE</scope>
    <source>
        <strain evidence="22">EXF-13308</strain>
    </source>
</reference>
<comment type="caution">
    <text evidence="22">The sequence shown here is derived from an EMBL/GenBank/DDBJ whole genome shotgun (WGS) entry which is preliminary data.</text>
</comment>
<keyword evidence="17" id="KW-0968">Cytoplasmic vesicle</keyword>
<evidence type="ECO:0000313" key="23">
    <source>
        <dbReference type="Proteomes" id="UP001174694"/>
    </source>
</evidence>
<evidence type="ECO:0000256" key="17">
    <source>
        <dbReference type="ARBA" id="ARBA00023329"/>
    </source>
</evidence>
<keyword evidence="11 19" id="KW-1133">Transmembrane helix</keyword>
<keyword evidence="10" id="KW-0653">Protein transport</keyword>
<keyword evidence="9 20" id="KW-0732">Signal</keyword>
<evidence type="ECO:0000256" key="1">
    <source>
        <dbReference type="ARBA" id="ARBA00004304"/>
    </source>
</evidence>
<proteinExistence type="inferred from homology"/>
<keyword evidence="14" id="KW-0496">Mitochondrion</keyword>
<feature type="chain" id="PRO_5041455832" description="Autophagy-related protein 27" evidence="20">
    <location>
        <begin position="25"/>
        <end position="357"/>
    </location>
</feature>
<keyword evidence="12" id="KW-0072">Autophagy</keyword>
<comment type="subcellular location">
    <subcellularLocation>
        <location evidence="2">Cytoplasmic vesicle membrane</location>
        <topology evidence="2">Single-pass type I membrane protein</topology>
    </subcellularLocation>
    <subcellularLocation>
        <location evidence="4">Golgi apparatus membrane</location>
        <topology evidence="4">Single-pass type I membrane protein</topology>
    </subcellularLocation>
    <subcellularLocation>
        <location evidence="1">Mitochondrion membrane</location>
        <topology evidence="1">Single-pass membrane protein</topology>
    </subcellularLocation>
    <subcellularLocation>
        <location evidence="3">Preautophagosomal structure membrane</location>
        <topology evidence="3">Single-pass type I membrane protein</topology>
    </subcellularLocation>
</comment>
<evidence type="ECO:0000256" key="19">
    <source>
        <dbReference type="SAM" id="Phobius"/>
    </source>
</evidence>
<feature type="compositionally biased region" description="Acidic residues" evidence="18">
    <location>
        <begin position="186"/>
        <end position="199"/>
    </location>
</feature>
<evidence type="ECO:0000256" key="20">
    <source>
        <dbReference type="SAM" id="SignalP"/>
    </source>
</evidence>
<dbReference type="Gene3D" id="2.70.130.10">
    <property type="entry name" value="Mannose-6-phosphate receptor binding domain"/>
    <property type="match status" value="1"/>
</dbReference>
<feature type="compositionally biased region" description="Basic and acidic residues" evidence="18">
    <location>
        <begin position="202"/>
        <end position="230"/>
    </location>
</feature>
<dbReference type="EMBL" id="JANBVO010000029">
    <property type="protein sequence ID" value="KAJ9138675.1"/>
    <property type="molecule type" value="Genomic_DNA"/>
</dbReference>
<evidence type="ECO:0000256" key="11">
    <source>
        <dbReference type="ARBA" id="ARBA00022989"/>
    </source>
</evidence>
<evidence type="ECO:0000259" key="21">
    <source>
        <dbReference type="PROSITE" id="PS51914"/>
    </source>
</evidence>
<keyword evidence="16" id="KW-1015">Disulfide bond</keyword>
<dbReference type="PANTHER" id="PTHR15071:SF13">
    <property type="entry name" value="AUTOPHAGY-RELATED PROTEIN 27"/>
    <property type="match status" value="1"/>
</dbReference>
<keyword evidence="8 19" id="KW-0812">Transmembrane</keyword>
<comment type="similarity">
    <text evidence="5">Belongs to the ATG27 family.</text>
</comment>
<evidence type="ECO:0000256" key="9">
    <source>
        <dbReference type="ARBA" id="ARBA00022729"/>
    </source>
</evidence>
<dbReference type="PANTHER" id="PTHR15071">
    <property type="entry name" value="MANNOSE-6-PHOSPHATE RECEPTOR FAMILY MEMBER"/>
    <property type="match status" value="1"/>
</dbReference>
<dbReference type="GO" id="GO:0031966">
    <property type="term" value="C:mitochondrial membrane"/>
    <property type="evidence" value="ECO:0007669"/>
    <property type="project" value="UniProtKB-SubCell"/>
</dbReference>
<evidence type="ECO:0000256" key="3">
    <source>
        <dbReference type="ARBA" id="ARBA00004472"/>
    </source>
</evidence>